<dbReference type="PRINTS" id="PR00990">
    <property type="entry name" value="RIBOKINASE"/>
</dbReference>
<dbReference type="EMBL" id="JAJCIS010000007">
    <property type="protein sequence ID" value="MCB7387999.1"/>
    <property type="molecule type" value="Genomic_DNA"/>
</dbReference>
<evidence type="ECO:0000259" key="5">
    <source>
        <dbReference type="Pfam" id="PF00294"/>
    </source>
</evidence>
<proteinExistence type="inferred from homology"/>
<dbReference type="CDD" id="cd01166">
    <property type="entry name" value="KdgK"/>
    <property type="match status" value="1"/>
</dbReference>
<comment type="similarity">
    <text evidence="1 4">Belongs to the carbohydrate kinase PfkB family.</text>
</comment>
<evidence type="ECO:0000256" key="3">
    <source>
        <dbReference type="ARBA" id="ARBA00022777"/>
    </source>
</evidence>
<comment type="caution">
    <text evidence="6">The sequence shown here is derived from an EMBL/GenBank/DDBJ whole genome shotgun (WGS) entry which is preliminary data.</text>
</comment>
<dbReference type="Gene3D" id="3.40.1190.20">
    <property type="match status" value="1"/>
</dbReference>
<dbReference type="PANTHER" id="PTHR10584">
    <property type="entry name" value="SUGAR KINASE"/>
    <property type="match status" value="1"/>
</dbReference>
<keyword evidence="3 4" id="KW-0418">Kinase</keyword>
<sequence length="300" mass="32200">MRILVIGAAILDVLAVPVEREVFQSGSYPADNIQMSPGGDALNEAVVLAGLGAEVSLETVVGDDMAGELLRDYCEKRGVIIGREQFKSGLSTGINVVLVQKNGERSFLTNSRGSLRRLQISDIHMPFPKEAKILCFASIFVFPKIKTEQLVSLFSKAKEQGMIVCADMTKRKNGETLADIAPALAYVDYLFPNAEEAALVTGETEIRQSAQAFLEAGVKHVVIKCGSDGCYIKSNTEEALVPAEKGVNCVDTTGAGDSFVAGFLLALSRGKELRECAKYANWCGARAVEKVGATTWIDGI</sequence>
<dbReference type="PROSITE" id="PS00584">
    <property type="entry name" value="PFKB_KINASES_2"/>
    <property type="match status" value="1"/>
</dbReference>
<evidence type="ECO:0000256" key="1">
    <source>
        <dbReference type="ARBA" id="ARBA00010688"/>
    </source>
</evidence>
<gene>
    <name evidence="6" type="ORF">LIZ65_11915</name>
</gene>
<protein>
    <submittedName>
        <fullName evidence="6">Carbohydrate kinase family protein</fullName>
    </submittedName>
</protein>
<organism evidence="6 7">
    <name type="scientific">Bariatricus massiliensis</name>
    <dbReference type="NCBI Taxonomy" id="1745713"/>
    <lineage>
        <taxon>Bacteria</taxon>
        <taxon>Bacillati</taxon>
        <taxon>Bacillota</taxon>
        <taxon>Clostridia</taxon>
        <taxon>Lachnospirales</taxon>
        <taxon>Lachnospiraceae</taxon>
        <taxon>Bariatricus</taxon>
    </lineage>
</organism>
<dbReference type="Proteomes" id="UP001299546">
    <property type="component" value="Unassembled WGS sequence"/>
</dbReference>
<dbReference type="InterPro" id="IPR002139">
    <property type="entry name" value="Ribo/fructo_kinase"/>
</dbReference>
<keyword evidence="2 4" id="KW-0808">Transferase</keyword>
<name>A0ABS8DJS9_9FIRM</name>
<evidence type="ECO:0000256" key="4">
    <source>
        <dbReference type="RuleBase" id="RU003704"/>
    </source>
</evidence>
<dbReference type="InterPro" id="IPR011611">
    <property type="entry name" value="PfkB_dom"/>
</dbReference>
<dbReference type="PANTHER" id="PTHR10584:SF166">
    <property type="entry name" value="RIBOKINASE"/>
    <property type="match status" value="1"/>
</dbReference>
<evidence type="ECO:0000313" key="7">
    <source>
        <dbReference type="Proteomes" id="UP001299546"/>
    </source>
</evidence>
<evidence type="ECO:0000256" key="2">
    <source>
        <dbReference type="ARBA" id="ARBA00022679"/>
    </source>
</evidence>
<evidence type="ECO:0000313" key="6">
    <source>
        <dbReference type="EMBL" id="MCB7387999.1"/>
    </source>
</evidence>
<dbReference type="GO" id="GO:0016301">
    <property type="term" value="F:kinase activity"/>
    <property type="evidence" value="ECO:0007669"/>
    <property type="project" value="UniProtKB-KW"/>
</dbReference>
<feature type="domain" description="Carbohydrate kinase PfkB" evidence="5">
    <location>
        <begin position="3"/>
        <end position="295"/>
    </location>
</feature>
<dbReference type="RefSeq" id="WP_082891616.1">
    <property type="nucleotide sequence ID" value="NZ_JAJCIQ010000008.1"/>
</dbReference>
<accession>A0ABS8DJS9</accession>
<reference evidence="6 7" key="1">
    <citation type="submission" date="2021-10" db="EMBL/GenBank/DDBJ databases">
        <title>Collection of gut derived symbiotic bacterial strains cultured from healthy donors.</title>
        <authorList>
            <person name="Lin H."/>
            <person name="Littmann E."/>
            <person name="Kohout C."/>
            <person name="Pamer E.G."/>
        </authorList>
    </citation>
    <scope>NUCLEOTIDE SEQUENCE [LARGE SCALE GENOMIC DNA]</scope>
    <source>
        <strain evidence="6 7">DFI.1.165</strain>
    </source>
</reference>
<dbReference type="InterPro" id="IPR029056">
    <property type="entry name" value="Ribokinase-like"/>
</dbReference>
<dbReference type="InterPro" id="IPR002173">
    <property type="entry name" value="Carboh/pur_kinase_PfkB_CS"/>
</dbReference>
<dbReference type="SUPFAM" id="SSF53613">
    <property type="entry name" value="Ribokinase-like"/>
    <property type="match status" value="1"/>
</dbReference>
<dbReference type="Pfam" id="PF00294">
    <property type="entry name" value="PfkB"/>
    <property type="match status" value="1"/>
</dbReference>
<keyword evidence="7" id="KW-1185">Reference proteome</keyword>